<feature type="domain" description="Helicase C-terminal" evidence="19">
    <location>
        <begin position="228"/>
        <end position="377"/>
    </location>
</feature>
<dbReference type="SUPFAM" id="SSF52540">
    <property type="entry name" value="P-loop containing nucleoside triphosphate hydrolases"/>
    <property type="match status" value="1"/>
</dbReference>
<dbReference type="InterPro" id="IPR004589">
    <property type="entry name" value="DNA_helicase_ATP-dep_RecQ"/>
</dbReference>
<evidence type="ECO:0000259" key="19">
    <source>
        <dbReference type="PROSITE" id="PS51194"/>
    </source>
</evidence>
<dbReference type="Proteomes" id="UP000824264">
    <property type="component" value="Unassembled WGS sequence"/>
</dbReference>
<dbReference type="GO" id="GO:0006260">
    <property type="term" value="P:DNA replication"/>
    <property type="evidence" value="ECO:0007669"/>
    <property type="project" value="InterPro"/>
</dbReference>
<evidence type="ECO:0000259" key="18">
    <source>
        <dbReference type="PROSITE" id="PS51192"/>
    </source>
</evidence>
<dbReference type="SUPFAM" id="SSF47819">
    <property type="entry name" value="HRDC-like"/>
    <property type="match status" value="1"/>
</dbReference>
<evidence type="ECO:0000256" key="9">
    <source>
        <dbReference type="ARBA" id="ARBA00022833"/>
    </source>
</evidence>
<keyword evidence="5" id="KW-0547">Nucleotide-binding</keyword>
<dbReference type="Pfam" id="PF00270">
    <property type="entry name" value="DEAD"/>
    <property type="match status" value="1"/>
</dbReference>
<dbReference type="NCBIfam" id="TIGR00614">
    <property type="entry name" value="recQ_fam"/>
    <property type="match status" value="1"/>
</dbReference>
<dbReference type="AlphaFoldDB" id="A0A9D1QY77"/>
<dbReference type="InterPro" id="IPR010997">
    <property type="entry name" value="HRDC-like_sf"/>
</dbReference>
<dbReference type="InterPro" id="IPR006293">
    <property type="entry name" value="DNA_helicase_ATP-dep_RecQ_bac"/>
</dbReference>
<comment type="similarity">
    <text evidence="3">Belongs to the helicase family. RecQ subfamily.</text>
</comment>
<dbReference type="InterPro" id="IPR014001">
    <property type="entry name" value="Helicase_ATP-bd"/>
</dbReference>
<dbReference type="NCBIfam" id="TIGR01389">
    <property type="entry name" value="recQ"/>
    <property type="match status" value="1"/>
</dbReference>
<dbReference type="FunFam" id="3.40.50.300:FF:000156">
    <property type="entry name" value="ATP-dependent DNA helicase recQ"/>
    <property type="match status" value="1"/>
</dbReference>
<dbReference type="InterPro" id="IPR011545">
    <property type="entry name" value="DEAD/DEAH_box_helicase_dom"/>
</dbReference>
<keyword evidence="4" id="KW-0479">Metal-binding</keyword>
<evidence type="ECO:0000256" key="11">
    <source>
        <dbReference type="ARBA" id="ARBA00023125"/>
    </source>
</evidence>
<keyword evidence="14" id="KW-0413">Isomerase</keyword>
<sequence>MHALDSRETWNDADLLAALRRIFGYTSFRPQQRDIIRGILDGRDSLSIMPTGGGKSLCFQLPAALRDGVCVVISPLISLMKDQVDAACANGLRAAALNSSLDAAGRGAVHAALREGALDLLYISPERLNVPGFWDTLAALPLAFFAIDEAHCISQWGHDFRPDYLALSGLVERFPGCPVAAFTATATPEVERDILQRLGLRDPLLIRSSFDRPNLFYHVQPKENVHAQLTAFLERHAGESGIVYRSTRKKVEETAAFLQKKGFRAGCYHAGLGDAERARAQEAFRRDECPLMVATVAFGMGIDKPDVRFVAHLDLPKNLESYYQETGRAGRDGDPAHCLLLYSPADMAQLLYFARQSEDEDQRAVAERQAYAMLDYADRNECRRKTLLAYFGEAYQAPCGGCDVCTGEIREEDYTIEAQKALSAMVRSGCRFGRVLIMDILMGADSRRIRETGFHSLPTYGVGKDRSRRFWRYLIDALLRHGLAATEGEDYPVLRVTEAGWETLRGKNPFRALRIVETRAKRTREKTAADPGSADESLFQRLREERRRLAEAAQVPPYVIFHDRALREMAARKPASPEELLDVPGVGEKKLRQYGEAFLAAIAAHVSETDVSAATPDPVSAASA</sequence>
<evidence type="ECO:0000256" key="14">
    <source>
        <dbReference type="ARBA" id="ARBA00023235"/>
    </source>
</evidence>
<dbReference type="InterPro" id="IPR018982">
    <property type="entry name" value="RQC_domain"/>
</dbReference>
<evidence type="ECO:0000256" key="6">
    <source>
        <dbReference type="ARBA" id="ARBA00022763"/>
    </source>
</evidence>
<dbReference type="GO" id="GO:0005694">
    <property type="term" value="C:chromosome"/>
    <property type="evidence" value="ECO:0007669"/>
    <property type="project" value="TreeGrafter"/>
</dbReference>
<dbReference type="InterPro" id="IPR036390">
    <property type="entry name" value="WH_DNA-bd_sf"/>
</dbReference>
<evidence type="ECO:0000259" key="17">
    <source>
        <dbReference type="PROSITE" id="PS50967"/>
    </source>
</evidence>
<comment type="caution">
    <text evidence="20">The sequence shown here is derived from an EMBL/GenBank/DDBJ whole genome shotgun (WGS) entry which is preliminary data.</text>
</comment>
<dbReference type="PANTHER" id="PTHR13710:SF105">
    <property type="entry name" value="ATP-DEPENDENT DNA HELICASE Q1"/>
    <property type="match status" value="1"/>
</dbReference>
<dbReference type="GO" id="GO:0003677">
    <property type="term" value="F:DNA binding"/>
    <property type="evidence" value="ECO:0007669"/>
    <property type="project" value="UniProtKB-KW"/>
</dbReference>
<reference evidence="20" key="1">
    <citation type="journal article" date="2021" name="PeerJ">
        <title>Extensive microbial diversity within the chicken gut microbiome revealed by metagenomics and culture.</title>
        <authorList>
            <person name="Gilroy R."/>
            <person name="Ravi A."/>
            <person name="Getino M."/>
            <person name="Pursley I."/>
            <person name="Horton D.L."/>
            <person name="Alikhan N.F."/>
            <person name="Baker D."/>
            <person name="Gharbi K."/>
            <person name="Hall N."/>
            <person name="Watson M."/>
            <person name="Adriaenssens E.M."/>
            <person name="Foster-Nyarko E."/>
            <person name="Jarju S."/>
            <person name="Secka A."/>
            <person name="Antonio M."/>
            <person name="Oren A."/>
            <person name="Chaudhuri R.R."/>
            <person name="La Ragione R."/>
            <person name="Hildebrand F."/>
            <person name="Pallen M.J."/>
        </authorList>
    </citation>
    <scope>NUCLEOTIDE SEQUENCE</scope>
    <source>
        <strain evidence="20">ChiSxjej5B17-1746</strain>
    </source>
</reference>
<evidence type="ECO:0000256" key="8">
    <source>
        <dbReference type="ARBA" id="ARBA00022806"/>
    </source>
</evidence>
<dbReference type="GO" id="GO:0005524">
    <property type="term" value="F:ATP binding"/>
    <property type="evidence" value="ECO:0007669"/>
    <property type="project" value="UniProtKB-KW"/>
</dbReference>
<proteinExistence type="inferred from homology"/>
<evidence type="ECO:0000256" key="5">
    <source>
        <dbReference type="ARBA" id="ARBA00022741"/>
    </source>
</evidence>
<dbReference type="SMART" id="SM00487">
    <property type="entry name" value="DEXDc"/>
    <property type="match status" value="1"/>
</dbReference>
<dbReference type="GO" id="GO:0043590">
    <property type="term" value="C:bacterial nucleoid"/>
    <property type="evidence" value="ECO:0007669"/>
    <property type="project" value="UniProtKB-ARBA"/>
</dbReference>
<evidence type="ECO:0000256" key="15">
    <source>
        <dbReference type="ARBA" id="ARBA00034617"/>
    </source>
</evidence>
<dbReference type="CDD" id="cd18794">
    <property type="entry name" value="SF2_C_RecQ"/>
    <property type="match status" value="1"/>
</dbReference>
<dbReference type="GO" id="GO:0009432">
    <property type="term" value="P:SOS response"/>
    <property type="evidence" value="ECO:0007669"/>
    <property type="project" value="UniProtKB-UniRule"/>
</dbReference>
<evidence type="ECO:0000313" key="21">
    <source>
        <dbReference type="Proteomes" id="UP000824264"/>
    </source>
</evidence>
<evidence type="ECO:0000256" key="4">
    <source>
        <dbReference type="ARBA" id="ARBA00022723"/>
    </source>
</evidence>
<dbReference type="InterPro" id="IPR002121">
    <property type="entry name" value="HRDC_dom"/>
</dbReference>
<dbReference type="EC" id="5.6.2.4" evidence="16"/>
<reference evidence="20" key="2">
    <citation type="submission" date="2021-04" db="EMBL/GenBank/DDBJ databases">
        <authorList>
            <person name="Gilroy R."/>
        </authorList>
    </citation>
    <scope>NUCLEOTIDE SEQUENCE</scope>
    <source>
        <strain evidence="20">ChiSxjej5B17-1746</strain>
    </source>
</reference>
<dbReference type="SUPFAM" id="SSF46785">
    <property type="entry name" value="Winged helix' DNA-binding domain"/>
    <property type="match status" value="1"/>
</dbReference>
<dbReference type="GO" id="GO:0046872">
    <property type="term" value="F:metal ion binding"/>
    <property type="evidence" value="ECO:0007669"/>
    <property type="project" value="UniProtKB-KW"/>
</dbReference>
<comment type="cofactor">
    <cofactor evidence="2">
        <name>Zn(2+)</name>
        <dbReference type="ChEBI" id="CHEBI:29105"/>
    </cofactor>
</comment>
<comment type="cofactor">
    <cofactor evidence="1">
        <name>Mg(2+)</name>
        <dbReference type="ChEBI" id="CHEBI:18420"/>
    </cofactor>
</comment>
<dbReference type="SMART" id="SM00490">
    <property type="entry name" value="HELICc"/>
    <property type="match status" value="1"/>
</dbReference>
<organism evidence="20 21">
    <name type="scientific">Candidatus Bilophila faecipullorum</name>
    <dbReference type="NCBI Taxonomy" id="2838482"/>
    <lineage>
        <taxon>Bacteria</taxon>
        <taxon>Pseudomonadati</taxon>
        <taxon>Thermodesulfobacteriota</taxon>
        <taxon>Desulfovibrionia</taxon>
        <taxon>Desulfovibrionales</taxon>
        <taxon>Desulfovibrionaceae</taxon>
        <taxon>Bilophila</taxon>
    </lineage>
</organism>
<dbReference type="GO" id="GO:0043138">
    <property type="term" value="F:3'-5' DNA helicase activity"/>
    <property type="evidence" value="ECO:0007669"/>
    <property type="project" value="UniProtKB-EC"/>
</dbReference>
<keyword evidence="11" id="KW-0238">DNA-binding</keyword>
<dbReference type="PROSITE" id="PS51192">
    <property type="entry name" value="HELICASE_ATP_BIND_1"/>
    <property type="match status" value="1"/>
</dbReference>
<dbReference type="PROSITE" id="PS50967">
    <property type="entry name" value="HRDC"/>
    <property type="match status" value="1"/>
</dbReference>
<dbReference type="InterPro" id="IPR044876">
    <property type="entry name" value="HRDC_dom_sf"/>
</dbReference>
<dbReference type="Gene3D" id="1.10.10.10">
    <property type="entry name" value="Winged helix-like DNA-binding domain superfamily/Winged helix DNA-binding domain"/>
    <property type="match status" value="1"/>
</dbReference>
<protein>
    <recommendedName>
        <fullName evidence="16">DNA helicase RecQ</fullName>
        <ecNumber evidence="16">5.6.2.4</ecNumber>
    </recommendedName>
</protein>
<dbReference type="GO" id="GO:0006281">
    <property type="term" value="P:DNA repair"/>
    <property type="evidence" value="ECO:0007669"/>
    <property type="project" value="UniProtKB-KW"/>
</dbReference>
<evidence type="ECO:0000256" key="2">
    <source>
        <dbReference type="ARBA" id="ARBA00001947"/>
    </source>
</evidence>
<evidence type="ECO:0000256" key="3">
    <source>
        <dbReference type="ARBA" id="ARBA00005446"/>
    </source>
</evidence>
<dbReference type="InterPro" id="IPR027417">
    <property type="entry name" value="P-loop_NTPase"/>
</dbReference>
<dbReference type="GO" id="GO:0016787">
    <property type="term" value="F:hydrolase activity"/>
    <property type="evidence" value="ECO:0007669"/>
    <property type="project" value="UniProtKB-KW"/>
</dbReference>
<keyword evidence="10" id="KW-0067">ATP-binding</keyword>
<keyword evidence="8 20" id="KW-0347">Helicase</keyword>
<dbReference type="FunFam" id="1.10.150.80:FF:000002">
    <property type="entry name" value="ATP-dependent DNA helicase RecQ"/>
    <property type="match status" value="1"/>
</dbReference>
<dbReference type="SMART" id="SM00341">
    <property type="entry name" value="HRDC"/>
    <property type="match status" value="1"/>
</dbReference>
<dbReference type="Pfam" id="PF00570">
    <property type="entry name" value="HRDC"/>
    <property type="match status" value="1"/>
</dbReference>
<evidence type="ECO:0000256" key="12">
    <source>
        <dbReference type="ARBA" id="ARBA00023172"/>
    </source>
</evidence>
<dbReference type="GO" id="GO:0005737">
    <property type="term" value="C:cytoplasm"/>
    <property type="evidence" value="ECO:0007669"/>
    <property type="project" value="TreeGrafter"/>
</dbReference>
<dbReference type="Pfam" id="PF09382">
    <property type="entry name" value="RQC"/>
    <property type="match status" value="1"/>
</dbReference>
<dbReference type="CDD" id="cd17920">
    <property type="entry name" value="DEXHc_RecQ"/>
    <property type="match status" value="1"/>
</dbReference>
<dbReference type="Pfam" id="PF16124">
    <property type="entry name" value="RecQ_Zn_bind"/>
    <property type="match status" value="1"/>
</dbReference>
<dbReference type="EMBL" id="DXGI01000004">
    <property type="protein sequence ID" value="HIW77537.1"/>
    <property type="molecule type" value="Genomic_DNA"/>
</dbReference>
<dbReference type="Gene3D" id="3.40.50.300">
    <property type="entry name" value="P-loop containing nucleotide triphosphate hydrolases"/>
    <property type="match status" value="2"/>
</dbReference>
<gene>
    <name evidence="20" type="primary">recQ</name>
    <name evidence="20" type="ORF">H9874_00110</name>
</gene>
<dbReference type="SMART" id="SM00956">
    <property type="entry name" value="RQC"/>
    <property type="match status" value="1"/>
</dbReference>
<accession>A0A9D1QY77</accession>
<dbReference type="GO" id="GO:0009378">
    <property type="term" value="F:four-way junction helicase activity"/>
    <property type="evidence" value="ECO:0007669"/>
    <property type="project" value="TreeGrafter"/>
</dbReference>
<evidence type="ECO:0000256" key="7">
    <source>
        <dbReference type="ARBA" id="ARBA00022801"/>
    </source>
</evidence>
<feature type="domain" description="Helicase ATP-binding" evidence="18">
    <location>
        <begin position="36"/>
        <end position="204"/>
    </location>
</feature>
<keyword evidence="7 20" id="KW-0378">Hydrolase</keyword>
<evidence type="ECO:0000256" key="1">
    <source>
        <dbReference type="ARBA" id="ARBA00001946"/>
    </source>
</evidence>
<keyword evidence="9" id="KW-0862">Zinc</keyword>
<keyword evidence="13" id="KW-0234">DNA repair</keyword>
<dbReference type="InterPro" id="IPR032284">
    <property type="entry name" value="RecQ_Zn-bd"/>
</dbReference>
<dbReference type="PROSITE" id="PS51194">
    <property type="entry name" value="HELICASE_CTER"/>
    <property type="match status" value="1"/>
</dbReference>
<dbReference type="PANTHER" id="PTHR13710">
    <property type="entry name" value="DNA HELICASE RECQ FAMILY MEMBER"/>
    <property type="match status" value="1"/>
</dbReference>
<evidence type="ECO:0000256" key="16">
    <source>
        <dbReference type="NCBIfam" id="TIGR01389"/>
    </source>
</evidence>
<evidence type="ECO:0000256" key="10">
    <source>
        <dbReference type="ARBA" id="ARBA00022840"/>
    </source>
</evidence>
<feature type="domain" description="HRDC" evidence="17">
    <location>
        <begin position="532"/>
        <end position="612"/>
    </location>
</feature>
<keyword evidence="6" id="KW-0227">DNA damage</keyword>
<evidence type="ECO:0000313" key="20">
    <source>
        <dbReference type="EMBL" id="HIW77537.1"/>
    </source>
</evidence>
<dbReference type="GO" id="GO:0006310">
    <property type="term" value="P:DNA recombination"/>
    <property type="evidence" value="ECO:0007669"/>
    <property type="project" value="UniProtKB-UniRule"/>
</dbReference>
<dbReference type="Pfam" id="PF00271">
    <property type="entry name" value="Helicase_C"/>
    <property type="match status" value="1"/>
</dbReference>
<keyword evidence="12" id="KW-0233">DNA recombination</keyword>
<evidence type="ECO:0000256" key="13">
    <source>
        <dbReference type="ARBA" id="ARBA00023204"/>
    </source>
</evidence>
<dbReference type="InterPro" id="IPR001650">
    <property type="entry name" value="Helicase_C-like"/>
</dbReference>
<name>A0A9D1QY77_9BACT</name>
<dbReference type="FunFam" id="3.40.50.300:FF:000296">
    <property type="entry name" value="ATP-dependent DNA helicase RecQ"/>
    <property type="match status" value="1"/>
</dbReference>
<dbReference type="InterPro" id="IPR036388">
    <property type="entry name" value="WH-like_DNA-bd_sf"/>
</dbReference>
<comment type="catalytic activity">
    <reaction evidence="15">
        <text>Couples ATP hydrolysis with the unwinding of duplex DNA by translocating in the 3'-5' direction.</text>
        <dbReference type="EC" id="5.6.2.4"/>
    </reaction>
</comment>
<dbReference type="Gene3D" id="1.10.150.80">
    <property type="entry name" value="HRDC domain"/>
    <property type="match status" value="1"/>
</dbReference>